<dbReference type="EMBL" id="JABMKV010000001">
    <property type="protein sequence ID" value="NQX30400.1"/>
    <property type="molecule type" value="Genomic_DNA"/>
</dbReference>
<dbReference type="Proteomes" id="UP000762110">
    <property type="component" value="Unassembled WGS sequence"/>
</dbReference>
<dbReference type="RefSeq" id="WP_173268595.1">
    <property type="nucleotide sequence ID" value="NZ_JABMKV010000001.1"/>
</dbReference>
<reference evidence="1 2" key="1">
    <citation type="submission" date="2020-05" db="EMBL/GenBank/DDBJ databases">
        <title>Description of Pedobacter foliorum sp. nov.</title>
        <authorList>
            <person name="Qi S."/>
            <person name="Carlier A."/>
            <person name="Cnockaert M."/>
            <person name="Vandamme P."/>
        </authorList>
    </citation>
    <scope>NUCLEOTIDE SEQUENCE [LARGE SCALE GENOMIC DNA]</scope>
    <source>
        <strain evidence="1 2">LMG 31300</strain>
    </source>
</reference>
<comment type="caution">
    <text evidence="1">The sequence shown here is derived from an EMBL/GenBank/DDBJ whole genome shotgun (WGS) entry which is preliminary data.</text>
</comment>
<dbReference type="PIRSF" id="PIRSF032285">
    <property type="entry name" value="UCP032285"/>
    <property type="match status" value="1"/>
</dbReference>
<keyword evidence="2" id="KW-1185">Reference proteome</keyword>
<dbReference type="Pfam" id="PF08877">
    <property type="entry name" value="MepB-like"/>
    <property type="match status" value="1"/>
</dbReference>
<dbReference type="InterPro" id="IPR011235">
    <property type="entry name" value="MepB-like"/>
</dbReference>
<proteinExistence type="predicted"/>
<gene>
    <name evidence="1" type="ORF">HQN85_01580</name>
</gene>
<evidence type="ECO:0000313" key="2">
    <source>
        <dbReference type="Proteomes" id="UP000762110"/>
    </source>
</evidence>
<evidence type="ECO:0000313" key="1">
    <source>
        <dbReference type="EMBL" id="NQX30400.1"/>
    </source>
</evidence>
<protein>
    <submittedName>
        <fullName evidence="1">MepB family protein</fullName>
    </submittedName>
</protein>
<name>A0ABX2D8N6_9SPHI</name>
<organism evidence="1 2">
    <name type="scientific">Pedobacter boryungensis</name>
    <dbReference type="NCBI Taxonomy" id="869962"/>
    <lineage>
        <taxon>Bacteria</taxon>
        <taxon>Pseudomonadati</taxon>
        <taxon>Bacteroidota</taxon>
        <taxon>Sphingobacteriia</taxon>
        <taxon>Sphingobacteriales</taxon>
        <taxon>Sphingobacteriaceae</taxon>
        <taxon>Pedobacter</taxon>
    </lineage>
</organism>
<dbReference type="InterPro" id="IPR038231">
    <property type="entry name" value="MepB-like_sf"/>
</dbReference>
<accession>A0ABX2D8N6</accession>
<dbReference type="Gene3D" id="3.40.1350.140">
    <property type="entry name" value="MepB-like"/>
    <property type="match status" value="1"/>
</dbReference>
<sequence length="171" mass="19759">MDIPNSLLLAKSLIYDTCELGISELKIEKESTDYDACSFKLNGKSILYRTAKITPTKIGQFVTIWKRNDNGQTQPFHADDDFDLIIINTKYQNFLGQFIFPKSILMEKGVISSSKRQGKRGIRIYPLWDVTLNKQAQNTQQWQLNYFIEILNPTYDSKNICLLLKSLLQLI</sequence>